<protein>
    <submittedName>
        <fullName evidence="4">GNAT family N-acetyltransferase</fullName>
    </submittedName>
</protein>
<dbReference type="EMBL" id="BAAAHE010000004">
    <property type="protein sequence ID" value="GAA0604612.1"/>
    <property type="molecule type" value="Genomic_DNA"/>
</dbReference>
<dbReference type="InterPro" id="IPR050832">
    <property type="entry name" value="Bact_Acetyltransf"/>
</dbReference>
<keyword evidence="5" id="KW-1185">Reference proteome</keyword>
<evidence type="ECO:0000313" key="4">
    <source>
        <dbReference type="EMBL" id="GAA0604612.1"/>
    </source>
</evidence>
<dbReference type="RefSeq" id="WP_344600841.1">
    <property type="nucleotide sequence ID" value="NZ_BAAAHE010000004.1"/>
</dbReference>
<evidence type="ECO:0000259" key="3">
    <source>
        <dbReference type="PROSITE" id="PS51186"/>
    </source>
</evidence>
<dbReference type="Proteomes" id="UP001500957">
    <property type="component" value="Unassembled WGS sequence"/>
</dbReference>
<dbReference type="Pfam" id="PF00583">
    <property type="entry name" value="Acetyltransf_1"/>
    <property type="match status" value="1"/>
</dbReference>
<dbReference type="PANTHER" id="PTHR43877">
    <property type="entry name" value="AMINOALKYLPHOSPHONATE N-ACETYLTRANSFERASE-RELATED-RELATED"/>
    <property type="match status" value="1"/>
</dbReference>
<dbReference type="InterPro" id="IPR016181">
    <property type="entry name" value="Acyl_CoA_acyltransferase"/>
</dbReference>
<dbReference type="CDD" id="cd04301">
    <property type="entry name" value="NAT_SF"/>
    <property type="match status" value="1"/>
</dbReference>
<sequence>MQKLPDGFRLRLATVDDAEALQKLITASVEAIFPAFYDAEQTASGLTYIGVLDLALVQDGTYFVVQAPDSSIAACGGWSRRDKLFNGAQATGTEARLLDPATEPARVRAMFVHGDWTRRGLGTRILEACEDAARAEGFTELALMATMPGLQLYRTWGFTNEDPQDLVMPDGVVVPGVAMTRRIS</sequence>
<gene>
    <name evidence="4" type="ORF">GCM10009547_03030</name>
</gene>
<dbReference type="Gene3D" id="3.40.630.30">
    <property type="match status" value="1"/>
</dbReference>
<dbReference type="SUPFAM" id="SSF55729">
    <property type="entry name" value="Acyl-CoA N-acyltransferases (Nat)"/>
    <property type="match status" value="1"/>
</dbReference>
<feature type="domain" description="N-acetyltransferase" evidence="3">
    <location>
        <begin position="8"/>
        <end position="184"/>
    </location>
</feature>
<evidence type="ECO:0000256" key="1">
    <source>
        <dbReference type="ARBA" id="ARBA00022679"/>
    </source>
</evidence>
<dbReference type="PANTHER" id="PTHR43877:SF1">
    <property type="entry name" value="ACETYLTRANSFERASE"/>
    <property type="match status" value="1"/>
</dbReference>
<organism evidence="4 5">
    <name type="scientific">Sporichthya brevicatena</name>
    <dbReference type="NCBI Taxonomy" id="171442"/>
    <lineage>
        <taxon>Bacteria</taxon>
        <taxon>Bacillati</taxon>
        <taxon>Actinomycetota</taxon>
        <taxon>Actinomycetes</taxon>
        <taxon>Sporichthyales</taxon>
        <taxon>Sporichthyaceae</taxon>
        <taxon>Sporichthya</taxon>
    </lineage>
</organism>
<comment type="caution">
    <text evidence="4">The sequence shown here is derived from an EMBL/GenBank/DDBJ whole genome shotgun (WGS) entry which is preliminary data.</text>
</comment>
<proteinExistence type="predicted"/>
<keyword evidence="1" id="KW-0808">Transferase</keyword>
<name>A0ABN1G617_9ACTN</name>
<dbReference type="PROSITE" id="PS51186">
    <property type="entry name" value="GNAT"/>
    <property type="match status" value="1"/>
</dbReference>
<evidence type="ECO:0000313" key="5">
    <source>
        <dbReference type="Proteomes" id="UP001500957"/>
    </source>
</evidence>
<reference evidence="4 5" key="1">
    <citation type="journal article" date="2019" name="Int. J. Syst. Evol. Microbiol.">
        <title>The Global Catalogue of Microorganisms (GCM) 10K type strain sequencing project: providing services to taxonomists for standard genome sequencing and annotation.</title>
        <authorList>
            <consortium name="The Broad Institute Genomics Platform"/>
            <consortium name="The Broad Institute Genome Sequencing Center for Infectious Disease"/>
            <person name="Wu L."/>
            <person name="Ma J."/>
        </authorList>
    </citation>
    <scope>NUCLEOTIDE SEQUENCE [LARGE SCALE GENOMIC DNA]</scope>
    <source>
        <strain evidence="4 5">JCM 10671</strain>
    </source>
</reference>
<dbReference type="InterPro" id="IPR000182">
    <property type="entry name" value="GNAT_dom"/>
</dbReference>
<evidence type="ECO:0000256" key="2">
    <source>
        <dbReference type="ARBA" id="ARBA00023315"/>
    </source>
</evidence>
<keyword evidence="2" id="KW-0012">Acyltransferase</keyword>
<accession>A0ABN1G617</accession>